<evidence type="ECO:0000313" key="1">
    <source>
        <dbReference type="EMBL" id="QEG35930.1"/>
    </source>
</evidence>
<name>A0A5B9QE53_9BACT</name>
<keyword evidence="2" id="KW-1185">Reference proteome</keyword>
<dbReference type="EMBL" id="CP042913">
    <property type="protein sequence ID" value="QEG35930.1"/>
    <property type="molecule type" value="Genomic_DNA"/>
</dbReference>
<evidence type="ECO:0000313" key="2">
    <source>
        <dbReference type="Proteomes" id="UP000323917"/>
    </source>
</evidence>
<dbReference type="Proteomes" id="UP000323917">
    <property type="component" value="Chromosome"/>
</dbReference>
<proteinExistence type="predicted"/>
<accession>A0A5B9QE53</accession>
<protein>
    <submittedName>
        <fullName evidence="1">Uncharacterized protein</fullName>
    </submittedName>
</protein>
<reference evidence="1 2" key="1">
    <citation type="submission" date="2019-08" db="EMBL/GenBank/DDBJ databases">
        <title>Deep-cultivation of Planctomycetes and their phenomic and genomic characterization uncovers novel biology.</title>
        <authorList>
            <person name="Wiegand S."/>
            <person name="Jogler M."/>
            <person name="Boedeker C."/>
            <person name="Pinto D."/>
            <person name="Vollmers J."/>
            <person name="Rivas-Marin E."/>
            <person name="Kohn T."/>
            <person name="Peeters S.H."/>
            <person name="Heuer A."/>
            <person name="Rast P."/>
            <person name="Oberbeckmann S."/>
            <person name="Bunk B."/>
            <person name="Jeske O."/>
            <person name="Meyerdierks A."/>
            <person name="Storesund J.E."/>
            <person name="Kallscheuer N."/>
            <person name="Luecker S."/>
            <person name="Lage O.M."/>
            <person name="Pohl T."/>
            <person name="Merkel B.J."/>
            <person name="Hornburger P."/>
            <person name="Mueller R.-W."/>
            <person name="Bruemmer F."/>
            <person name="Labrenz M."/>
            <person name="Spormann A.M."/>
            <person name="Op den Camp H."/>
            <person name="Overmann J."/>
            <person name="Amann R."/>
            <person name="Jetten M.S.M."/>
            <person name="Mascher T."/>
            <person name="Medema M.H."/>
            <person name="Devos D.P."/>
            <person name="Kaster A.-K."/>
            <person name="Ovreas L."/>
            <person name="Rohde M."/>
            <person name="Galperin M.Y."/>
            <person name="Jogler C."/>
        </authorList>
    </citation>
    <scope>NUCLEOTIDE SEQUENCE [LARGE SCALE GENOMIC DNA]</scope>
    <source>
        <strain evidence="1 2">Pr1d</strain>
    </source>
</reference>
<dbReference type="KEGG" id="bgok:Pr1d_32380"/>
<dbReference type="AlphaFoldDB" id="A0A5B9QE53"/>
<gene>
    <name evidence="1" type="ORF">Pr1d_32380</name>
</gene>
<organism evidence="1 2">
    <name type="scientific">Bythopirellula goksoeyrii</name>
    <dbReference type="NCBI Taxonomy" id="1400387"/>
    <lineage>
        <taxon>Bacteria</taxon>
        <taxon>Pseudomonadati</taxon>
        <taxon>Planctomycetota</taxon>
        <taxon>Planctomycetia</taxon>
        <taxon>Pirellulales</taxon>
        <taxon>Lacipirellulaceae</taxon>
        <taxon>Bythopirellula</taxon>
    </lineage>
</organism>
<sequence length="94" mass="10191">MLNPSIKYRGTMEFCPSTTDGAFRSPNGFFVFVKFGSPANGVVAHCILSYLAAPTPAELRSVTQAGHVAILSNISRTVCLTHLCFRMDGATYRC</sequence>